<evidence type="ECO:0000259" key="3">
    <source>
        <dbReference type="SMART" id="SM00858"/>
    </source>
</evidence>
<keyword evidence="4" id="KW-0966">Cell projection</keyword>
<keyword evidence="2" id="KW-0472">Membrane</keyword>
<sequence length="243" mass="24785">MAITTPHVADEAADRQRAREQRGIRRTAAVAQADRLPAPPRQRRPALAALAVLLIVGGATVAALLAIRADERVGVLIMEQPIAPGQQITEAHLGTTQVASEGTRLIPASQLDQVVGSYTTVRIEQGQLLDTSMIGGSGMLTDGHVAVGASLAAGRYPASGLMAGDVVNLVGVSSDGSGEVIAEEVRVSSTTGSEGDVVSGGGIMATFIIPSADAATVAARAFNESLAVVLVERGGSLSDETEE</sequence>
<keyword evidence="2" id="KW-0812">Transmembrane</keyword>
<name>A0A6L9SBP5_9ACTN</name>
<keyword evidence="5" id="KW-1185">Reference proteome</keyword>
<dbReference type="EMBL" id="JAAGOA010000017">
    <property type="protein sequence ID" value="NEE02775.1"/>
    <property type="molecule type" value="Genomic_DNA"/>
</dbReference>
<accession>A0A6L9SBP5</accession>
<feature type="transmembrane region" description="Helical" evidence="2">
    <location>
        <begin position="46"/>
        <end position="67"/>
    </location>
</feature>
<dbReference type="SMART" id="SM00858">
    <property type="entry name" value="SAF"/>
    <property type="match status" value="1"/>
</dbReference>
<dbReference type="RefSeq" id="WP_163741664.1">
    <property type="nucleotide sequence ID" value="NZ_JAAGOA010000017.1"/>
</dbReference>
<feature type="region of interest" description="Disordered" evidence="1">
    <location>
        <begin position="1"/>
        <end position="39"/>
    </location>
</feature>
<dbReference type="CDD" id="cd11614">
    <property type="entry name" value="SAF_CpaB_FlgA_like"/>
    <property type="match status" value="1"/>
</dbReference>
<keyword evidence="4" id="KW-0969">Cilium</keyword>
<dbReference type="InterPro" id="IPR013974">
    <property type="entry name" value="SAF"/>
</dbReference>
<keyword evidence="2" id="KW-1133">Transmembrane helix</keyword>
<dbReference type="Proteomes" id="UP000475214">
    <property type="component" value="Unassembled WGS sequence"/>
</dbReference>
<feature type="domain" description="SAF" evidence="3">
    <location>
        <begin position="73"/>
        <end position="135"/>
    </location>
</feature>
<evidence type="ECO:0000313" key="4">
    <source>
        <dbReference type="EMBL" id="NEE02775.1"/>
    </source>
</evidence>
<feature type="compositionally biased region" description="Basic and acidic residues" evidence="1">
    <location>
        <begin position="8"/>
        <end position="23"/>
    </location>
</feature>
<dbReference type="Pfam" id="PF08666">
    <property type="entry name" value="SAF"/>
    <property type="match status" value="1"/>
</dbReference>
<evidence type="ECO:0000313" key="5">
    <source>
        <dbReference type="Proteomes" id="UP000475214"/>
    </source>
</evidence>
<proteinExistence type="predicted"/>
<gene>
    <name evidence="4" type="ORF">G1H10_21655</name>
</gene>
<protein>
    <submittedName>
        <fullName evidence="4">Flagellar biosynthesis protein FlgA</fullName>
    </submittedName>
</protein>
<keyword evidence="4" id="KW-0282">Flagellum</keyword>
<reference evidence="4 5" key="1">
    <citation type="submission" date="2020-02" db="EMBL/GenBank/DDBJ databases">
        <authorList>
            <person name="Li X.-J."/>
            <person name="Han X.-M."/>
        </authorList>
    </citation>
    <scope>NUCLEOTIDE SEQUENCE [LARGE SCALE GENOMIC DNA]</scope>
    <source>
        <strain evidence="4 5">CCTCC AB 2017055</strain>
    </source>
</reference>
<evidence type="ECO:0000256" key="1">
    <source>
        <dbReference type="SAM" id="MobiDB-lite"/>
    </source>
</evidence>
<comment type="caution">
    <text evidence="4">The sequence shown here is derived from an EMBL/GenBank/DDBJ whole genome shotgun (WGS) entry which is preliminary data.</text>
</comment>
<organism evidence="4 5">
    <name type="scientific">Phytoactinopolyspora halotolerans</name>
    <dbReference type="NCBI Taxonomy" id="1981512"/>
    <lineage>
        <taxon>Bacteria</taxon>
        <taxon>Bacillati</taxon>
        <taxon>Actinomycetota</taxon>
        <taxon>Actinomycetes</taxon>
        <taxon>Jiangellales</taxon>
        <taxon>Jiangellaceae</taxon>
        <taxon>Phytoactinopolyspora</taxon>
    </lineage>
</organism>
<dbReference type="AlphaFoldDB" id="A0A6L9SBP5"/>
<evidence type="ECO:0000256" key="2">
    <source>
        <dbReference type="SAM" id="Phobius"/>
    </source>
</evidence>